<dbReference type="PANTHER" id="PTHR47219">
    <property type="entry name" value="RAB GTPASE-ACTIVATING PROTEIN 1-LIKE"/>
    <property type="match status" value="1"/>
</dbReference>
<sequence>METVQSSADNTDLEEKFEDANDTNDDSQRNSSHEDQLQTNPESHEPRPAPEHETPEHETPEHETPEHERPSIPEPEPEPEPDPEQHHENTSSLEQRKSDENADPSSGDESTPKASPEGQQIPTLNAPESSDDHVEPDKIDQPKAPRGRFQGFSAALPSVPWGAPPARKASDARAPSPQPPAPTSGFGRKVTTPFGWLSRATSAPKETRSPPLPSRTQADARRNTAASLSTLGSNPDLTLKALDETQDTQNGSKQPSRASLREQFKMLRLREEAGITSLEGTESAEGGAIAGLIGRSASLGVGIATPGSVGPDEKVMTTPVLSPTSPTSESIPINPNLAPGTVAGVAASAADTATPIDWDFWQNVVNEGPQAVARTSPDEFTQAISGGIPQTIRPVIWQVLAGSKNEDLEAVYWDLRNRGTNGEVKEPPPKSPLLNGHANGSVKEKESVSSSRSSIRSDHSTPATSANVGLASPSPSQEQTDPMAAARLQTQLAAEKAKKAKEDSAAMSKLEKMIKRDMGSRTSYSKYAAAAGLQDGLFHVCRAYALFDDAVGYPQGMNFIVMPLLFTMPEEEAFCLLVRLMNKYQLRELFIQDMPGLHLHLYQFERLLEDLEPALYCHLNRRQVTPKLYATQWFLTLFAYRFPLQLVMRVFDLILCEGLEGAILKFGMAVIQRNVQTLLAMQDMQALTNFLKEKVFDVYMDATPSSKSLLESGFFGSSGGSDTEVYRADLLVQDACAVKLTPEMLNRYREEYETSTKAEKARETELENLKTDCATKASQIRSLENRAQQSDTEHIEIANELVRLKVENSELQDRNESLSVQVEELRKVAESEATNVEERMRAGTEQVMQRNIEVQNQNRHMEEQMAEMEKELVEMKLKYAEVSFAGFQILKANC</sequence>
<feature type="compositionally biased region" description="Basic and acidic residues" evidence="11">
    <location>
        <begin position="26"/>
        <end position="71"/>
    </location>
</feature>
<feature type="compositionally biased region" description="Basic and acidic residues" evidence="11">
    <location>
        <begin position="130"/>
        <end position="143"/>
    </location>
</feature>
<evidence type="ECO:0000256" key="3">
    <source>
        <dbReference type="ARBA" id="ARBA00022468"/>
    </source>
</evidence>
<reference evidence="13" key="1">
    <citation type="journal article" date="2022" name="bioRxiv">
        <title>Deciphering the potential niche of two novel black yeast fungi from a biological soil crust based on their genomes, phenotypes, and melanin regulation.</title>
        <authorList>
            <consortium name="DOE Joint Genome Institute"/>
            <person name="Carr E.C."/>
            <person name="Barton Q."/>
            <person name="Grambo S."/>
            <person name="Sullivan M."/>
            <person name="Renfro C.M."/>
            <person name="Kuo A."/>
            <person name="Pangilinan J."/>
            <person name="Lipzen A."/>
            <person name="Keymanesh K."/>
            <person name="Savage E."/>
            <person name="Barry K."/>
            <person name="Grigoriev I.V."/>
            <person name="Riekhof W.R."/>
            <person name="Harris S.S."/>
        </authorList>
    </citation>
    <scope>NUCLEOTIDE SEQUENCE</scope>
    <source>
        <strain evidence="13">JF 03-4F</strain>
    </source>
</reference>
<dbReference type="SMART" id="SM00164">
    <property type="entry name" value="TBC"/>
    <property type="match status" value="1"/>
</dbReference>
<dbReference type="InterPro" id="IPR000195">
    <property type="entry name" value="Rab-GAP-TBC_dom"/>
</dbReference>
<dbReference type="GO" id="GO:0031267">
    <property type="term" value="F:small GTPase binding"/>
    <property type="evidence" value="ECO:0007669"/>
    <property type="project" value="TreeGrafter"/>
</dbReference>
<dbReference type="SUPFAM" id="SSF47923">
    <property type="entry name" value="Ypt/Rab-GAP domain of gyp1p"/>
    <property type="match status" value="2"/>
</dbReference>
<name>A0AAN6DW55_9EURO</name>
<dbReference type="EMBL" id="MU404354">
    <property type="protein sequence ID" value="KAI1613321.1"/>
    <property type="molecule type" value="Genomic_DNA"/>
</dbReference>
<dbReference type="Pfam" id="PF23436">
    <property type="entry name" value="RabGap-TBC_2"/>
    <property type="match status" value="1"/>
</dbReference>
<comment type="caution">
    <text evidence="13">The sequence shown here is derived from an EMBL/GenBank/DDBJ whole genome shotgun (WGS) entry which is preliminary data.</text>
</comment>
<dbReference type="AlphaFoldDB" id="A0AAN6DW55"/>
<dbReference type="FunFam" id="1.10.472.80:FF:000044">
    <property type="entry name" value="GTPase-activating protein GYP5"/>
    <property type="match status" value="1"/>
</dbReference>
<evidence type="ECO:0000256" key="8">
    <source>
        <dbReference type="ARBA" id="ARBA00061661"/>
    </source>
</evidence>
<feature type="domain" description="Rab-GAP TBC" evidence="12">
    <location>
        <begin position="387"/>
        <end position="658"/>
    </location>
</feature>
<dbReference type="InterPro" id="IPR050302">
    <property type="entry name" value="Rab_GAP_TBC_domain"/>
</dbReference>
<gene>
    <name evidence="13" type="ORF">EDD36DRAFT_262083</name>
</gene>
<comment type="subcellular location">
    <subcellularLocation>
        <location evidence="1">Cytoplasm</location>
    </subcellularLocation>
</comment>
<evidence type="ECO:0000313" key="13">
    <source>
        <dbReference type="EMBL" id="KAI1613321.1"/>
    </source>
</evidence>
<evidence type="ECO:0000256" key="4">
    <source>
        <dbReference type="ARBA" id="ARBA00022490"/>
    </source>
</evidence>
<evidence type="ECO:0000256" key="10">
    <source>
        <dbReference type="SAM" id="Coils"/>
    </source>
</evidence>
<dbReference type="Gene3D" id="1.10.10.750">
    <property type="entry name" value="Ypt/Rab-GAP domain of gyp1p, domain 1"/>
    <property type="match status" value="1"/>
</dbReference>
<proteinExistence type="inferred from homology"/>
<feature type="compositionally biased region" description="Polar residues" evidence="11">
    <location>
        <begin position="1"/>
        <end position="10"/>
    </location>
</feature>
<evidence type="ECO:0000256" key="9">
    <source>
        <dbReference type="ARBA" id="ARBA00072088"/>
    </source>
</evidence>
<feature type="compositionally biased region" description="Low complexity" evidence="11">
    <location>
        <begin position="317"/>
        <end position="334"/>
    </location>
</feature>
<feature type="region of interest" description="Disordered" evidence="11">
    <location>
        <begin position="420"/>
        <end position="483"/>
    </location>
</feature>
<feature type="region of interest" description="Disordered" evidence="11">
    <location>
        <begin position="1"/>
        <end position="260"/>
    </location>
</feature>
<evidence type="ECO:0000259" key="12">
    <source>
        <dbReference type="PROSITE" id="PS50086"/>
    </source>
</evidence>
<keyword evidence="7 10" id="KW-0175">Coiled coil</keyword>
<dbReference type="GO" id="GO:0015031">
    <property type="term" value="P:protein transport"/>
    <property type="evidence" value="ECO:0007669"/>
    <property type="project" value="UniProtKB-KW"/>
</dbReference>
<keyword evidence="14" id="KW-1185">Reference proteome</keyword>
<keyword evidence="2" id="KW-0813">Transport</keyword>
<feature type="coiled-coil region" evidence="10">
    <location>
        <begin position="766"/>
        <end position="878"/>
    </location>
</feature>
<evidence type="ECO:0000256" key="2">
    <source>
        <dbReference type="ARBA" id="ARBA00022448"/>
    </source>
</evidence>
<accession>A0AAN6DW55</accession>
<evidence type="ECO:0000256" key="1">
    <source>
        <dbReference type="ARBA" id="ARBA00004496"/>
    </source>
</evidence>
<dbReference type="PANTHER" id="PTHR47219:SF9">
    <property type="entry name" value="GTPASE ACTIVATING PROTEIN AND CENTROSOME-ASSOCIATED, ISOFORM B"/>
    <property type="match status" value="1"/>
</dbReference>
<evidence type="ECO:0000256" key="11">
    <source>
        <dbReference type="SAM" id="MobiDB-lite"/>
    </source>
</evidence>
<protein>
    <recommendedName>
        <fullName evidence="9">GTPase-activating protein GYP5</fullName>
    </recommendedName>
</protein>
<evidence type="ECO:0000313" key="14">
    <source>
        <dbReference type="Proteomes" id="UP001203852"/>
    </source>
</evidence>
<feature type="compositionally biased region" description="Polar residues" evidence="11">
    <location>
        <begin position="460"/>
        <end position="480"/>
    </location>
</feature>
<feature type="compositionally biased region" description="Basic and acidic residues" evidence="11">
    <location>
        <begin position="83"/>
        <end position="100"/>
    </location>
</feature>
<dbReference type="Gene3D" id="1.10.472.80">
    <property type="entry name" value="Ypt/Rab-GAP domain of gyp1p, domain 3"/>
    <property type="match status" value="1"/>
</dbReference>
<feature type="compositionally biased region" description="Acidic residues" evidence="11">
    <location>
        <begin position="11"/>
        <end position="25"/>
    </location>
</feature>
<dbReference type="GO" id="GO:0005096">
    <property type="term" value="F:GTPase activator activity"/>
    <property type="evidence" value="ECO:0007669"/>
    <property type="project" value="UniProtKB-KW"/>
</dbReference>
<feature type="region of interest" description="Disordered" evidence="11">
    <location>
        <begin position="310"/>
        <end position="334"/>
    </location>
</feature>
<organism evidence="13 14">
    <name type="scientific">Exophiala viscosa</name>
    <dbReference type="NCBI Taxonomy" id="2486360"/>
    <lineage>
        <taxon>Eukaryota</taxon>
        <taxon>Fungi</taxon>
        <taxon>Dikarya</taxon>
        <taxon>Ascomycota</taxon>
        <taxon>Pezizomycotina</taxon>
        <taxon>Eurotiomycetes</taxon>
        <taxon>Chaetothyriomycetidae</taxon>
        <taxon>Chaetothyriales</taxon>
        <taxon>Herpotrichiellaceae</taxon>
        <taxon>Exophiala</taxon>
    </lineage>
</organism>
<evidence type="ECO:0000256" key="6">
    <source>
        <dbReference type="ARBA" id="ARBA00022927"/>
    </source>
</evidence>
<dbReference type="GO" id="GO:0005737">
    <property type="term" value="C:cytoplasm"/>
    <property type="evidence" value="ECO:0007669"/>
    <property type="project" value="UniProtKB-SubCell"/>
</dbReference>
<feature type="compositionally biased region" description="Polar residues" evidence="11">
    <location>
        <begin position="224"/>
        <end position="236"/>
    </location>
</feature>
<dbReference type="PROSITE" id="PS50086">
    <property type="entry name" value="TBC_RABGAP"/>
    <property type="match status" value="1"/>
</dbReference>
<dbReference type="GO" id="GO:0016192">
    <property type="term" value="P:vesicle-mediated transport"/>
    <property type="evidence" value="ECO:0007669"/>
    <property type="project" value="UniProtKB-KW"/>
</dbReference>
<keyword evidence="5" id="KW-0931">ER-Golgi transport</keyword>
<keyword evidence="3" id="KW-0343">GTPase activation</keyword>
<keyword evidence="4" id="KW-0963">Cytoplasm</keyword>
<feature type="compositionally biased region" description="Polar residues" evidence="11">
    <location>
        <begin position="103"/>
        <end position="128"/>
    </location>
</feature>
<evidence type="ECO:0000256" key="5">
    <source>
        <dbReference type="ARBA" id="ARBA00022892"/>
    </source>
</evidence>
<keyword evidence="6" id="KW-0653">Protein transport</keyword>
<dbReference type="Proteomes" id="UP001203852">
    <property type="component" value="Unassembled WGS sequence"/>
</dbReference>
<evidence type="ECO:0000256" key="7">
    <source>
        <dbReference type="ARBA" id="ARBA00023054"/>
    </source>
</evidence>
<dbReference type="Gene3D" id="1.10.8.270">
    <property type="entry name" value="putative rabgap domain of human tbc1 domain family member 14 like domains"/>
    <property type="match status" value="1"/>
</dbReference>
<comment type="similarity">
    <text evidence="8">Belongs to the GYP5 family.</text>
</comment>
<dbReference type="InterPro" id="IPR035969">
    <property type="entry name" value="Rab-GAP_TBC_sf"/>
</dbReference>
<feature type="compositionally biased region" description="Polar residues" evidence="11">
    <location>
        <begin position="247"/>
        <end position="257"/>
    </location>
</feature>